<evidence type="ECO:0000313" key="3">
    <source>
        <dbReference type="Proteomes" id="UP001165287"/>
    </source>
</evidence>
<dbReference type="EMBL" id="JAIQUM010000081">
    <property type="protein sequence ID" value="MBZ5753043.1"/>
    <property type="molecule type" value="Genomic_DNA"/>
</dbReference>
<dbReference type="Pfam" id="PF13391">
    <property type="entry name" value="HNH_2"/>
    <property type="match status" value="1"/>
</dbReference>
<keyword evidence="2" id="KW-0255">Endonuclease</keyword>
<accession>A0ABS7UXL4</accession>
<gene>
    <name evidence="2" type="ORF">K9V48_23115</name>
</gene>
<proteinExistence type="predicted"/>
<evidence type="ECO:0000259" key="1">
    <source>
        <dbReference type="Pfam" id="PF13391"/>
    </source>
</evidence>
<reference evidence="2" key="1">
    <citation type="submission" date="2024-05" db="EMBL/GenBank/DDBJ databases">
        <title>Metabacillus sp. nov., isolated from the rhizosphere soil of tomato plants.</title>
        <authorList>
            <person name="Ma R."/>
        </authorList>
    </citation>
    <scope>NUCLEOTIDE SEQUENCE</scope>
    <source>
        <strain evidence="2">DBTR6</strain>
    </source>
</reference>
<dbReference type="GO" id="GO:0004519">
    <property type="term" value="F:endonuclease activity"/>
    <property type="evidence" value="ECO:0007669"/>
    <property type="project" value="UniProtKB-KW"/>
</dbReference>
<keyword evidence="3" id="KW-1185">Reference proteome</keyword>
<keyword evidence="2" id="KW-0378">Hydrolase</keyword>
<evidence type="ECO:0000313" key="2">
    <source>
        <dbReference type="EMBL" id="MBZ5753043.1"/>
    </source>
</evidence>
<keyword evidence="2" id="KW-0540">Nuclease</keyword>
<sequence>MSKDPYIGRGHVIKAIQKIGKEGMPWRKRSKRYHLIHENNFYPPNYVLLVAREFADDEEYLPSYNANAIHPRVLLESLGFTIVEISDITYEDWVIDEIVYEFLFHSRQRSYEWLDEHILELNPKVSRGSHALALLNYIGLNDKHKWMCEDLSIDEAINLLEQHDSEFSLVIQSLQRYEQRDNVDLDRVVESASEEYIELESIVTAVKDTVEVTETEREQVIKSRIGQSTFKKALLDTEKKCKLCGVSDERFLVASHIKPWSQSNNQERLDVNNGLLLCPNHDLLFDKGYISFDADGTILISDGLDEGTRLFLNVNKTMHISMNEGQQQYMKWHRENVF</sequence>
<comment type="caution">
    <text evidence="2">The sequence shown here is derived from an EMBL/GenBank/DDBJ whole genome shotgun (WGS) entry which is preliminary data.</text>
</comment>
<dbReference type="RefSeq" id="WP_224141475.1">
    <property type="nucleotide sequence ID" value="NZ_JAIQUM010000081.1"/>
</dbReference>
<dbReference type="InterPro" id="IPR003615">
    <property type="entry name" value="HNH_nuc"/>
</dbReference>
<feature type="domain" description="HNH nuclease" evidence="1">
    <location>
        <begin position="241"/>
        <end position="293"/>
    </location>
</feature>
<protein>
    <submittedName>
        <fullName evidence="2">HNH endonuclease</fullName>
    </submittedName>
</protein>
<dbReference type="Proteomes" id="UP001165287">
    <property type="component" value="Unassembled WGS sequence"/>
</dbReference>
<name>A0ABS7UXL4_9BACI</name>
<organism evidence="2 3">
    <name type="scientific">Metabacillus rhizolycopersici</name>
    <dbReference type="NCBI Taxonomy" id="2875709"/>
    <lineage>
        <taxon>Bacteria</taxon>
        <taxon>Bacillati</taxon>
        <taxon>Bacillota</taxon>
        <taxon>Bacilli</taxon>
        <taxon>Bacillales</taxon>
        <taxon>Bacillaceae</taxon>
        <taxon>Metabacillus</taxon>
    </lineage>
</organism>